<dbReference type="InterPro" id="IPR025166">
    <property type="entry name" value="Integrase_DNA_bind_dom"/>
</dbReference>
<dbReference type="InterPro" id="IPR010998">
    <property type="entry name" value="Integrase_recombinase_N"/>
</dbReference>
<dbReference type="Gene3D" id="1.10.443.10">
    <property type="entry name" value="Intergrase catalytic core"/>
    <property type="match status" value="1"/>
</dbReference>
<evidence type="ECO:0000256" key="4">
    <source>
        <dbReference type="ARBA" id="ARBA00023172"/>
    </source>
</evidence>
<dbReference type="PANTHER" id="PTHR30629:SF2">
    <property type="entry name" value="PROPHAGE INTEGRASE INTS-RELATED"/>
    <property type="match status" value="1"/>
</dbReference>
<dbReference type="InterPro" id="IPR013762">
    <property type="entry name" value="Integrase-like_cat_sf"/>
</dbReference>
<feature type="domain" description="Core-binding (CB)" evidence="7">
    <location>
        <begin position="99"/>
        <end position="180"/>
    </location>
</feature>
<name>A0ABW4K6P8_9HYPH</name>
<dbReference type="Gene3D" id="1.10.150.130">
    <property type="match status" value="1"/>
</dbReference>
<dbReference type="InterPro" id="IPR044068">
    <property type="entry name" value="CB"/>
</dbReference>
<evidence type="ECO:0000313" key="8">
    <source>
        <dbReference type="EMBL" id="MFD1703462.1"/>
    </source>
</evidence>
<dbReference type="Proteomes" id="UP001597308">
    <property type="component" value="Unassembled WGS sequence"/>
</dbReference>
<evidence type="ECO:0000256" key="3">
    <source>
        <dbReference type="ARBA" id="ARBA00023125"/>
    </source>
</evidence>
<dbReference type="InterPro" id="IPR038488">
    <property type="entry name" value="Integrase_DNA-bd_sf"/>
</dbReference>
<protein>
    <submittedName>
        <fullName evidence="8">Tyrosine-type recombinase/integrase</fullName>
    </submittedName>
</protein>
<dbReference type="InterPro" id="IPR050808">
    <property type="entry name" value="Phage_Integrase"/>
</dbReference>
<feature type="region of interest" description="Disordered" evidence="6">
    <location>
        <begin position="189"/>
        <end position="211"/>
    </location>
</feature>
<organism evidence="8 9">
    <name type="scientific">Methylopila henanensis</name>
    <dbReference type="NCBI Taxonomy" id="873516"/>
    <lineage>
        <taxon>Bacteria</taxon>
        <taxon>Pseudomonadati</taxon>
        <taxon>Pseudomonadota</taxon>
        <taxon>Alphaproteobacteria</taxon>
        <taxon>Hyphomicrobiales</taxon>
        <taxon>Methylopilaceae</taxon>
        <taxon>Methylopila</taxon>
    </lineage>
</organism>
<comment type="caution">
    <text evidence="8">The sequence shown here is derived from an EMBL/GenBank/DDBJ whole genome shotgun (WGS) entry which is preliminary data.</text>
</comment>
<accession>A0ABW4K6P8</accession>
<dbReference type="InterPro" id="IPR011010">
    <property type="entry name" value="DNA_brk_join_enz"/>
</dbReference>
<gene>
    <name evidence="8" type="ORF">ACFSCV_10650</name>
</gene>
<dbReference type="InterPro" id="IPR053876">
    <property type="entry name" value="Phage_int_M"/>
</dbReference>
<dbReference type="PANTHER" id="PTHR30629">
    <property type="entry name" value="PROPHAGE INTEGRASE"/>
    <property type="match status" value="1"/>
</dbReference>
<evidence type="ECO:0000256" key="5">
    <source>
        <dbReference type="PROSITE-ProRule" id="PRU01248"/>
    </source>
</evidence>
<dbReference type="EMBL" id="JBHUER010000008">
    <property type="protein sequence ID" value="MFD1703462.1"/>
    <property type="molecule type" value="Genomic_DNA"/>
</dbReference>
<reference evidence="9" key="1">
    <citation type="journal article" date="2019" name="Int. J. Syst. Evol. Microbiol.">
        <title>The Global Catalogue of Microorganisms (GCM) 10K type strain sequencing project: providing services to taxonomists for standard genome sequencing and annotation.</title>
        <authorList>
            <consortium name="The Broad Institute Genomics Platform"/>
            <consortium name="The Broad Institute Genome Sequencing Center for Infectious Disease"/>
            <person name="Wu L."/>
            <person name="Ma J."/>
        </authorList>
    </citation>
    <scope>NUCLEOTIDE SEQUENCE [LARGE SCALE GENOMIC DNA]</scope>
    <source>
        <strain evidence="9">KCTC 23707</strain>
    </source>
</reference>
<feature type="compositionally biased region" description="Basic residues" evidence="6">
    <location>
        <begin position="201"/>
        <end position="210"/>
    </location>
</feature>
<proteinExistence type="inferred from homology"/>
<evidence type="ECO:0000256" key="2">
    <source>
        <dbReference type="ARBA" id="ARBA00022908"/>
    </source>
</evidence>
<evidence type="ECO:0000256" key="1">
    <source>
        <dbReference type="ARBA" id="ARBA00008857"/>
    </source>
</evidence>
<sequence>MKRKGRHPDKALTALGVRALKEPGRYADGNGLYLVVDPSGSKRWLLRTVAQGRRRDMGLGSASLVSLAEARELAVRHRKIAREGGDPIQARKSEKVAVPTFAEAVEQVHADHTPGWRNDKHAAQWINTLRTYAIPLIGDRLVNSIETPDILTVLSPIWLTKPETARRVRQRLKVILDWAKTAGHRSGENPVLGVDRGLPKQPKKSGHHKALPYGQTPAFVKALRMQNATVRTKLAFEFLILTAARTGEVLGATWSEVDQAAKVWTIPA</sequence>
<evidence type="ECO:0000259" key="7">
    <source>
        <dbReference type="PROSITE" id="PS51900"/>
    </source>
</evidence>
<dbReference type="Gene3D" id="3.30.160.390">
    <property type="entry name" value="Integrase, DNA-binding domain"/>
    <property type="match status" value="1"/>
</dbReference>
<keyword evidence="3 5" id="KW-0238">DNA-binding</keyword>
<dbReference type="RefSeq" id="WP_378799570.1">
    <property type="nucleotide sequence ID" value="NZ_JBHUER010000008.1"/>
</dbReference>
<keyword evidence="9" id="KW-1185">Reference proteome</keyword>
<comment type="similarity">
    <text evidence="1">Belongs to the 'phage' integrase family.</text>
</comment>
<keyword evidence="2" id="KW-0229">DNA integration</keyword>
<dbReference type="SUPFAM" id="SSF56349">
    <property type="entry name" value="DNA breaking-rejoining enzymes"/>
    <property type="match status" value="1"/>
</dbReference>
<dbReference type="Pfam" id="PF22022">
    <property type="entry name" value="Phage_int_M"/>
    <property type="match status" value="1"/>
</dbReference>
<evidence type="ECO:0000256" key="6">
    <source>
        <dbReference type="SAM" id="MobiDB-lite"/>
    </source>
</evidence>
<evidence type="ECO:0000313" key="9">
    <source>
        <dbReference type="Proteomes" id="UP001597308"/>
    </source>
</evidence>
<dbReference type="Pfam" id="PF13356">
    <property type="entry name" value="Arm-DNA-bind_3"/>
    <property type="match status" value="1"/>
</dbReference>
<keyword evidence="4" id="KW-0233">DNA recombination</keyword>
<dbReference type="PROSITE" id="PS51900">
    <property type="entry name" value="CB"/>
    <property type="match status" value="1"/>
</dbReference>